<proteinExistence type="predicted"/>
<dbReference type="HOGENOM" id="CLU_2617281_0_0_10"/>
<organism evidence="1 2">
    <name type="scientific">Galbibacter orientalis DSM 19592</name>
    <dbReference type="NCBI Taxonomy" id="926559"/>
    <lineage>
        <taxon>Bacteria</taxon>
        <taxon>Pseudomonadati</taxon>
        <taxon>Bacteroidota</taxon>
        <taxon>Flavobacteriia</taxon>
        <taxon>Flavobacteriales</taxon>
        <taxon>Flavobacteriaceae</taxon>
        <taxon>Galbibacter</taxon>
    </lineage>
</organism>
<reference evidence="1 2" key="1">
    <citation type="submission" date="2012-02" db="EMBL/GenBank/DDBJ databases">
        <title>Improved High-Quality Draft genome of Joostella marina DSM 19592.</title>
        <authorList>
            <consortium name="US DOE Joint Genome Institute (JGI-PGF)"/>
            <person name="Lucas S."/>
            <person name="Copeland A."/>
            <person name="Lapidus A."/>
            <person name="Bruce D."/>
            <person name="Goodwin L."/>
            <person name="Pitluck S."/>
            <person name="Peters L."/>
            <person name="Chertkov O."/>
            <person name="Ovchinnikova G."/>
            <person name="Kyrpides N."/>
            <person name="Mavromatis K."/>
            <person name="Detter J.C."/>
            <person name="Han C."/>
            <person name="Land M."/>
            <person name="Hauser L."/>
            <person name="Markowitz V."/>
            <person name="Cheng J.-F."/>
            <person name="Hugenholtz P."/>
            <person name="Woyke T."/>
            <person name="Wu D."/>
            <person name="Tindall B."/>
            <person name="Brambilla E."/>
            <person name="Klenk H.-P."/>
            <person name="Eisen J.A."/>
        </authorList>
    </citation>
    <scope>NUCLEOTIDE SEQUENCE [LARGE SCALE GENOMIC DNA]</scope>
    <source>
        <strain evidence="1 2">DSM 19592</strain>
    </source>
</reference>
<keyword evidence="2" id="KW-1185">Reference proteome</keyword>
<dbReference type="STRING" id="926559.JoomaDRAFT_0742"/>
<protein>
    <submittedName>
        <fullName evidence="1">Uncharacterized protein</fullName>
    </submittedName>
</protein>
<dbReference type="AlphaFoldDB" id="I3C2D3"/>
<gene>
    <name evidence="1" type="ORF">JoomaDRAFT_0742</name>
</gene>
<evidence type="ECO:0000313" key="1">
    <source>
        <dbReference type="EMBL" id="EIJ37776.1"/>
    </source>
</evidence>
<evidence type="ECO:0000313" key="2">
    <source>
        <dbReference type="Proteomes" id="UP000004690"/>
    </source>
</evidence>
<sequence>MSKAALNKQEKTRRWAIAELQKAKPFDAWVNERPRTEKEIELYHKIRETLEGIASGEKKVYDTVKITTKNGFSCAEFK</sequence>
<dbReference type="RefSeq" id="WP_008610812.1">
    <property type="nucleotide sequence ID" value="NZ_JH651379.1"/>
</dbReference>
<accession>I3C2D3</accession>
<name>I3C2D3_9FLAO</name>
<dbReference type="Proteomes" id="UP000004690">
    <property type="component" value="Unassembled WGS sequence"/>
</dbReference>
<dbReference type="EMBL" id="JH651379">
    <property type="protein sequence ID" value="EIJ37776.1"/>
    <property type="molecule type" value="Genomic_DNA"/>
</dbReference>